<gene>
    <name evidence="2" type="ORF">EX30DRAFT_331358</name>
</gene>
<evidence type="ECO:0000313" key="3">
    <source>
        <dbReference type="Proteomes" id="UP000298138"/>
    </source>
</evidence>
<evidence type="ECO:0000256" key="1">
    <source>
        <dbReference type="SAM" id="Phobius"/>
    </source>
</evidence>
<organism evidence="2 3">
    <name type="scientific">Ascodesmis nigricans</name>
    <dbReference type="NCBI Taxonomy" id="341454"/>
    <lineage>
        <taxon>Eukaryota</taxon>
        <taxon>Fungi</taxon>
        <taxon>Dikarya</taxon>
        <taxon>Ascomycota</taxon>
        <taxon>Pezizomycotina</taxon>
        <taxon>Pezizomycetes</taxon>
        <taxon>Pezizales</taxon>
        <taxon>Ascodesmidaceae</taxon>
        <taxon>Ascodesmis</taxon>
    </lineage>
</organism>
<feature type="non-terminal residue" evidence="2">
    <location>
        <position position="1"/>
    </location>
</feature>
<dbReference type="EMBL" id="ML220121">
    <property type="protein sequence ID" value="TGZ80974.1"/>
    <property type="molecule type" value="Genomic_DNA"/>
</dbReference>
<protein>
    <submittedName>
        <fullName evidence="2">Uncharacterized protein</fullName>
    </submittedName>
</protein>
<dbReference type="Proteomes" id="UP000298138">
    <property type="component" value="Unassembled WGS sequence"/>
</dbReference>
<proteinExistence type="predicted"/>
<reference evidence="2 3" key="1">
    <citation type="submission" date="2019-04" db="EMBL/GenBank/DDBJ databases">
        <title>Comparative genomics and transcriptomics to analyze fruiting body development in filamentous ascomycetes.</title>
        <authorList>
            <consortium name="DOE Joint Genome Institute"/>
            <person name="Lutkenhaus R."/>
            <person name="Traeger S."/>
            <person name="Breuer J."/>
            <person name="Kuo A."/>
            <person name="Lipzen A."/>
            <person name="Pangilinan J."/>
            <person name="Dilworth D."/>
            <person name="Sandor L."/>
            <person name="Poggeler S."/>
            <person name="Barry K."/>
            <person name="Grigoriev I.V."/>
            <person name="Nowrousian M."/>
        </authorList>
    </citation>
    <scope>NUCLEOTIDE SEQUENCE [LARGE SCALE GENOMIC DNA]</scope>
    <source>
        <strain evidence="2 3">CBS 389.68</strain>
    </source>
</reference>
<sequence length="61" mass="6788">APYIILTTVPIPAPPSDPTLQRGLKYHRPLNSFSIIPLNLALHIILLHTLTITNTSTPRQH</sequence>
<keyword evidence="1" id="KW-1133">Transmembrane helix</keyword>
<dbReference type="InParanoid" id="A0A4S2MWN3"/>
<keyword evidence="1" id="KW-0812">Transmembrane</keyword>
<feature type="transmembrane region" description="Helical" evidence="1">
    <location>
        <begin position="33"/>
        <end position="52"/>
    </location>
</feature>
<keyword evidence="3" id="KW-1185">Reference proteome</keyword>
<name>A0A4S2MWN3_9PEZI</name>
<keyword evidence="1" id="KW-0472">Membrane</keyword>
<evidence type="ECO:0000313" key="2">
    <source>
        <dbReference type="EMBL" id="TGZ80974.1"/>
    </source>
</evidence>
<accession>A0A4S2MWN3</accession>
<dbReference type="AlphaFoldDB" id="A0A4S2MWN3"/>